<accession>A0ABV5I314</accession>
<proteinExistence type="predicted"/>
<protein>
    <submittedName>
        <fullName evidence="2">Type II toxin-antitoxin system RelE/ParE family toxin</fullName>
    </submittedName>
</protein>
<dbReference type="InterPro" id="IPR035093">
    <property type="entry name" value="RelE/ParE_toxin_dom_sf"/>
</dbReference>
<reference evidence="2 3" key="1">
    <citation type="submission" date="2024-09" db="EMBL/GenBank/DDBJ databases">
        <authorList>
            <person name="Sun Q."/>
            <person name="Mori K."/>
        </authorList>
    </citation>
    <scope>NUCLEOTIDE SEQUENCE [LARGE SCALE GENOMIC DNA]</scope>
    <source>
        <strain evidence="2 3">CECT 9424</strain>
    </source>
</reference>
<comment type="caution">
    <text evidence="2">The sequence shown here is derived from an EMBL/GenBank/DDBJ whole genome shotgun (WGS) entry which is preliminary data.</text>
</comment>
<organism evidence="2 3">
    <name type="scientific">Roseovarius ramblicola</name>
    <dbReference type="NCBI Taxonomy" id="2022336"/>
    <lineage>
        <taxon>Bacteria</taxon>
        <taxon>Pseudomonadati</taxon>
        <taxon>Pseudomonadota</taxon>
        <taxon>Alphaproteobacteria</taxon>
        <taxon>Rhodobacterales</taxon>
        <taxon>Roseobacteraceae</taxon>
        <taxon>Roseovarius</taxon>
    </lineage>
</organism>
<keyword evidence="1" id="KW-1277">Toxin-antitoxin system</keyword>
<dbReference type="RefSeq" id="WP_377070013.1">
    <property type="nucleotide sequence ID" value="NZ_JBHMEC010000017.1"/>
</dbReference>
<sequence length="108" mass="12417">MPSDYRFSRRAAERLTEIATWTHRTFGPEQAARYEALLIDRLTALTRGRAQTRQLSRPTGAAQHENLSTLKVGRHLLILLPEPEAWVVIDILHDAQDLTARDFDREEP</sequence>
<dbReference type="InterPro" id="IPR007712">
    <property type="entry name" value="RelE/ParE_toxin"/>
</dbReference>
<keyword evidence="3" id="KW-1185">Reference proteome</keyword>
<evidence type="ECO:0000313" key="2">
    <source>
        <dbReference type="EMBL" id="MFB9150476.1"/>
    </source>
</evidence>
<evidence type="ECO:0000313" key="3">
    <source>
        <dbReference type="Proteomes" id="UP001589670"/>
    </source>
</evidence>
<name>A0ABV5I314_9RHOB</name>
<dbReference type="Gene3D" id="3.30.2310.20">
    <property type="entry name" value="RelE-like"/>
    <property type="match status" value="1"/>
</dbReference>
<dbReference type="Proteomes" id="UP001589670">
    <property type="component" value="Unassembled WGS sequence"/>
</dbReference>
<dbReference type="EMBL" id="JBHMEC010000017">
    <property type="protein sequence ID" value="MFB9150476.1"/>
    <property type="molecule type" value="Genomic_DNA"/>
</dbReference>
<gene>
    <name evidence="2" type="ORF">ACFFU4_12030</name>
</gene>
<dbReference type="Pfam" id="PF05016">
    <property type="entry name" value="ParE_toxin"/>
    <property type="match status" value="1"/>
</dbReference>
<evidence type="ECO:0000256" key="1">
    <source>
        <dbReference type="ARBA" id="ARBA00022649"/>
    </source>
</evidence>